<feature type="domain" description="FAD-binding" evidence="1">
    <location>
        <begin position="2"/>
        <end position="312"/>
    </location>
</feature>
<protein>
    <submittedName>
        <fullName evidence="2">2-polyprenyl-6-methoxyphenol hydroxylase</fullName>
    </submittedName>
</protein>
<evidence type="ECO:0000313" key="2">
    <source>
        <dbReference type="EMBL" id="SHI48438.1"/>
    </source>
</evidence>
<proteinExistence type="predicted"/>
<dbReference type="AlphaFoldDB" id="A0A1M6BIL8"/>
<gene>
    <name evidence="2" type="ORF">SAMN02745244_00440</name>
</gene>
<accession>A0A1M6BIL8</accession>
<reference evidence="2 3" key="1">
    <citation type="submission" date="2016-11" db="EMBL/GenBank/DDBJ databases">
        <authorList>
            <person name="Jaros S."/>
            <person name="Januszkiewicz K."/>
            <person name="Wedrychowicz H."/>
        </authorList>
    </citation>
    <scope>NUCLEOTIDE SEQUENCE [LARGE SCALE GENOMIC DNA]</scope>
    <source>
        <strain evidence="2 3">DSM 12906</strain>
    </source>
</reference>
<dbReference type="PANTHER" id="PTHR46865">
    <property type="entry name" value="OXIDOREDUCTASE-RELATED"/>
    <property type="match status" value="1"/>
</dbReference>
<keyword evidence="3" id="KW-1185">Reference proteome</keyword>
<evidence type="ECO:0000313" key="3">
    <source>
        <dbReference type="Proteomes" id="UP000184512"/>
    </source>
</evidence>
<dbReference type="GO" id="GO:0071949">
    <property type="term" value="F:FAD binding"/>
    <property type="evidence" value="ECO:0007669"/>
    <property type="project" value="InterPro"/>
</dbReference>
<dbReference type="EMBL" id="FQZG01000007">
    <property type="protein sequence ID" value="SHI48438.1"/>
    <property type="molecule type" value="Genomic_DNA"/>
</dbReference>
<dbReference type="InterPro" id="IPR051704">
    <property type="entry name" value="FAD_aromatic-hydroxylase"/>
</dbReference>
<sequence>MRVLIVGAGIAGPTLAYWLQRLGHGVTLVESAPEPRRGGYLVDFWGAGFDVAERMGIVPRLMDEGYRIHEVREVASSGKRITHFDPSKLTGLSDGRFVSIARADLALAIYDAMGQGVETILGNTVCALDDDGERVRVEFSNSRSREFDLVVGADGLHSRVRALTFGPEKDFERDLGIAVATFDLVGYRPREELVAVTHTRVGAQVLRVPMHDDATMFCLMFRHRGELPDDRRVQHALLRARLGHIGWEVPAILGALPRARSFYIDRASQIRMPSWSRGRIVLIGDAAACPSLLAGQGAALAMIEAYVLACELRRTGGDHRAAFAGYERQLAGLVRKEQDAAVGLGGAFAPRNLTQLLLRKAAIGLMSFPFTANRMAGRSLRDPIMLPSIPLTS</sequence>
<dbReference type="PANTHER" id="PTHR46865:SF8">
    <property type="entry name" value="POSSIBLE OXIDOREDUCTASE"/>
    <property type="match status" value="1"/>
</dbReference>
<dbReference type="InterPro" id="IPR002938">
    <property type="entry name" value="FAD-bd"/>
</dbReference>
<dbReference type="OrthoDB" id="3212532at2"/>
<dbReference type="SUPFAM" id="SSF51905">
    <property type="entry name" value="FAD/NAD(P)-binding domain"/>
    <property type="match status" value="1"/>
</dbReference>
<dbReference type="Pfam" id="PF01494">
    <property type="entry name" value="FAD_binding_3"/>
    <property type="match status" value="1"/>
</dbReference>
<dbReference type="STRING" id="1123357.SAMN02745244_00440"/>
<name>A0A1M6BIL8_9ACTN</name>
<dbReference type="Proteomes" id="UP000184512">
    <property type="component" value="Unassembled WGS sequence"/>
</dbReference>
<dbReference type="PRINTS" id="PR00420">
    <property type="entry name" value="RNGMNOXGNASE"/>
</dbReference>
<dbReference type="NCBIfam" id="NF005761">
    <property type="entry name" value="PRK07588.1"/>
    <property type="match status" value="1"/>
</dbReference>
<dbReference type="Gene3D" id="3.30.9.10">
    <property type="entry name" value="D-Amino Acid Oxidase, subunit A, domain 2"/>
    <property type="match status" value="1"/>
</dbReference>
<dbReference type="RefSeq" id="WP_073186008.1">
    <property type="nucleotide sequence ID" value="NZ_FQZG01000007.1"/>
</dbReference>
<dbReference type="Gene3D" id="3.50.50.60">
    <property type="entry name" value="FAD/NAD(P)-binding domain"/>
    <property type="match status" value="1"/>
</dbReference>
<dbReference type="InterPro" id="IPR036188">
    <property type="entry name" value="FAD/NAD-bd_sf"/>
</dbReference>
<organism evidence="2 3">
    <name type="scientific">Tessaracoccus bendigoensis DSM 12906</name>
    <dbReference type="NCBI Taxonomy" id="1123357"/>
    <lineage>
        <taxon>Bacteria</taxon>
        <taxon>Bacillati</taxon>
        <taxon>Actinomycetota</taxon>
        <taxon>Actinomycetes</taxon>
        <taxon>Propionibacteriales</taxon>
        <taxon>Propionibacteriaceae</taxon>
        <taxon>Tessaracoccus</taxon>
    </lineage>
</organism>
<evidence type="ECO:0000259" key="1">
    <source>
        <dbReference type="Pfam" id="PF01494"/>
    </source>
</evidence>